<accession>A0A5B7K663</accession>
<dbReference type="Proteomes" id="UP000324222">
    <property type="component" value="Unassembled WGS sequence"/>
</dbReference>
<gene>
    <name evidence="1" type="ORF">E2C01_097934</name>
</gene>
<evidence type="ECO:0000313" key="1">
    <source>
        <dbReference type="EMBL" id="MPD02356.1"/>
    </source>
</evidence>
<dbReference type="AlphaFoldDB" id="A0A5B7K663"/>
<dbReference type="EMBL" id="VSRR010131060">
    <property type="protein sequence ID" value="MPD02356.1"/>
    <property type="molecule type" value="Genomic_DNA"/>
</dbReference>
<sequence>MLFLTRLMTPLGDRRSALGWFLWRRVIGTGGLTEQMFVDGQVGEAMPGNRLGGCRTPVCIAFYWRKKLDPVHSV</sequence>
<keyword evidence="2" id="KW-1185">Reference proteome</keyword>
<proteinExistence type="predicted"/>
<comment type="caution">
    <text evidence="1">The sequence shown here is derived from an EMBL/GenBank/DDBJ whole genome shotgun (WGS) entry which is preliminary data.</text>
</comment>
<evidence type="ECO:0000313" key="2">
    <source>
        <dbReference type="Proteomes" id="UP000324222"/>
    </source>
</evidence>
<reference evidence="1 2" key="1">
    <citation type="submission" date="2019-05" db="EMBL/GenBank/DDBJ databases">
        <title>Another draft genome of Portunus trituberculatus and its Hox gene families provides insights of decapod evolution.</title>
        <authorList>
            <person name="Jeong J.-H."/>
            <person name="Song I."/>
            <person name="Kim S."/>
            <person name="Choi T."/>
            <person name="Kim D."/>
            <person name="Ryu S."/>
            <person name="Kim W."/>
        </authorList>
    </citation>
    <scope>NUCLEOTIDE SEQUENCE [LARGE SCALE GENOMIC DNA]</scope>
    <source>
        <tissue evidence="1">Muscle</tissue>
    </source>
</reference>
<protein>
    <submittedName>
        <fullName evidence="1">Uncharacterized protein</fullName>
    </submittedName>
</protein>
<organism evidence="1 2">
    <name type="scientific">Portunus trituberculatus</name>
    <name type="common">Swimming crab</name>
    <name type="synonym">Neptunus trituberculatus</name>
    <dbReference type="NCBI Taxonomy" id="210409"/>
    <lineage>
        <taxon>Eukaryota</taxon>
        <taxon>Metazoa</taxon>
        <taxon>Ecdysozoa</taxon>
        <taxon>Arthropoda</taxon>
        <taxon>Crustacea</taxon>
        <taxon>Multicrustacea</taxon>
        <taxon>Malacostraca</taxon>
        <taxon>Eumalacostraca</taxon>
        <taxon>Eucarida</taxon>
        <taxon>Decapoda</taxon>
        <taxon>Pleocyemata</taxon>
        <taxon>Brachyura</taxon>
        <taxon>Eubrachyura</taxon>
        <taxon>Portunoidea</taxon>
        <taxon>Portunidae</taxon>
        <taxon>Portuninae</taxon>
        <taxon>Portunus</taxon>
    </lineage>
</organism>
<name>A0A5B7K663_PORTR</name>